<dbReference type="PANTHER" id="PTHR23159:SF31">
    <property type="entry name" value="CENTROSOME-ASSOCIATED PROTEIN CEP250 ISOFORM X1"/>
    <property type="match status" value="1"/>
</dbReference>
<dbReference type="PANTHER" id="PTHR23159">
    <property type="entry name" value="CENTROSOMAL PROTEIN 2"/>
    <property type="match status" value="1"/>
</dbReference>
<dbReference type="EMBL" id="BDGG01000012">
    <property type="protein sequence ID" value="GAV05301.1"/>
    <property type="molecule type" value="Genomic_DNA"/>
</dbReference>
<keyword evidence="1" id="KW-0175">Coiled coil</keyword>
<reference evidence="3 4" key="1">
    <citation type="journal article" date="2016" name="Nat. Commun.">
        <title>Extremotolerant tardigrade genome and improved radiotolerance of human cultured cells by tardigrade-unique protein.</title>
        <authorList>
            <person name="Hashimoto T."/>
            <person name="Horikawa D.D."/>
            <person name="Saito Y."/>
            <person name="Kuwahara H."/>
            <person name="Kozuka-Hata H."/>
            <person name="Shin-I T."/>
            <person name="Minakuchi Y."/>
            <person name="Ohishi K."/>
            <person name="Motoyama A."/>
            <person name="Aizu T."/>
            <person name="Enomoto A."/>
            <person name="Kondo K."/>
            <person name="Tanaka S."/>
            <person name="Hara Y."/>
            <person name="Koshikawa S."/>
            <person name="Sagara H."/>
            <person name="Miura T."/>
            <person name="Yokobori S."/>
            <person name="Miyagawa K."/>
            <person name="Suzuki Y."/>
            <person name="Kubo T."/>
            <person name="Oyama M."/>
            <person name="Kohara Y."/>
            <person name="Fujiyama A."/>
            <person name="Arakawa K."/>
            <person name="Katayama T."/>
            <person name="Toyoda A."/>
            <person name="Kunieda T."/>
        </authorList>
    </citation>
    <scope>NUCLEOTIDE SEQUENCE [LARGE SCALE GENOMIC DNA]</scope>
    <source>
        <strain evidence="3 4">YOKOZUNA-1</strain>
    </source>
</reference>
<comment type="caution">
    <text evidence="3">The sequence shown here is derived from an EMBL/GenBank/DDBJ whole genome shotgun (WGS) entry which is preliminary data.</text>
</comment>
<feature type="compositionally biased region" description="Polar residues" evidence="2">
    <location>
        <begin position="96"/>
        <end position="107"/>
    </location>
</feature>
<proteinExistence type="predicted"/>
<accession>A0A1D1VW82</accession>
<dbReference type="STRING" id="947166.A0A1D1VW82"/>
<organism evidence="3 4">
    <name type="scientific">Ramazzottius varieornatus</name>
    <name type="common">Water bear</name>
    <name type="synonym">Tardigrade</name>
    <dbReference type="NCBI Taxonomy" id="947166"/>
    <lineage>
        <taxon>Eukaryota</taxon>
        <taxon>Metazoa</taxon>
        <taxon>Ecdysozoa</taxon>
        <taxon>Tardigrada</taxon>
        <taxon>Eutardigrada</taxon>
        <taxon>Parachela</taxon>
        <taxon>Hypsibioidea</taxon>
        <taxon>Ramazzottiidae</taxon>
        <taxon>Ramazzottius</taxon>
    </lineage>
</organism>
<feature type="coiled-coil region" evidence="1">
    <location>
        <begin position="505"/>
        <end position="581"/>
    </location>
</feature>
<feature type="region of interest" description="Disordered" evidence="2">
    <location>
        <begin position="1"/>
        <end position="21"/>
    </location>
</feature>
<evidence type="ECO:0000313" key="3">
    <source>
        <dbReference type="EMBL" id="GAV05301.1"/>
    </source>
</evidence>
<gene>
    <name evidence="3" type="primary">RvY_15456-1</name>
    <name evidence="3" type="synonym">RvY_15456.1</name>
    <name evidence="3" type="ORF">RvY_15456</name>
</gene>
<keyword evidence="4" id="KW-1185">Reference proteome</keyword>
<evidence type="ECO:0000313" key="4">
    <source>
        <dbReference type="Proteomes" id="UP000186922"/>
    </source>
</evidence>
<feature type="coiled-coil region" evidence="1">
    <location>
        <begin position="28"/>
        <end position="93"/>
    </location>
</feature>
<name>A0A1D1VW82_RAMVA</name>
<dbReference type="OrthoDB" id="5919042at2759"/>
<feature type="region of interest" description="Disordered" evidence="2">
    <location>
        <begin position="708"/>
        <end position="731"/>
    </location>
</feature>
<feature type="region of interest" description="Disordered" evidence="2">
    <location>
        <begin position="250"/>
        <end position="269"/>
    </location>
</feature>
<sequence>MTDTPSSRGTGARIAKGRRQTSMKVDEFEDLKVRNASKEKEIELLLEENLRLKQENEKLKKHADSLSLYKIQNEELKERLDTYKLRLEQAENARVRTSISATNQTDEGSGDKPLGIQETHLNLDWSYGELEPPNVTDMTLRTGLLEKIYDMARRSDVFRVQLVDNLIVLLKFEELTVDDPSDKKSLQVSIENFTDTRNELQHNLELGFDDLEERVAQCFAGIEEFHAFRNHFKEELDEIKKSLEKSQSMVESPTKAAFSPMKTSSPMRSAPSKIAMKSLTSGLNKSLNTSRVHFDRRSSIRLSEKSFSSPDGSCKDCQRYLALLRSFRTTQEADQQKFKEQARTIEKLSTALTSANRPVRQSAKLGPELMDSCTQKFADNELDLTSRRLRFDSPLTGIREHKAERERRLGSGDRSTKTTVVTTTGTITERSVFLEEKIAQTSDKETMSAFAQISFGGSSEKDLRVDHIFYQNKISALEQEVWKLRNKEKSPEVHKSETPVNSKSDLNLEAQLREKTKELQDARKQHRELEKRIDQVEKDFDEAIALLDKKNIDFDNEKLTNLTLREDVQRLRTELQEVTMNRTHNTSVGAFHTSTPIPVPEASAVDPKLRQDYERLHKAYTQLEYDFRDASVMAEELLMEKNKLEKMIAQHAHQNNKSFHSPELASMQKTIEDLKNAQKTLREKHDEVVRERNKLKDEVGRHVHEVNSSKMQLESVKREVSSSQESARSEVNRLKAEIQTLQKRVEVAEREKMTLSAKKEQKNQRELAEVKERDQVIKDLREEIEELQKKMAHNETKVEMLRDEARALRKAGEETAHECFLVTGEKLAEVKKVKDLTEKLDKCHKELASLKIDLSCKNKQIVMLERNYKNLQEKYEGLRDRSWYEVILNKTHLSPKKPKVRRSQTMANIHDHHDRSELHQKQVEILDETKEVTHVHKEI</sequence>
<evidence type="ECO:0000256" key="2">
    <source>
        <dbReference type="SAM" id="MobiDB-lite"/>
    </source>
</evidence>
<protein>
    <submittedName>
        <fullName evidence="3">Uncharacterized protein</fullName>
    </submittedName>
</protein>
<feature type="region of interest" description="Disordered" evidence="2">
    <location>
        <begin position="96"/>
        <end position="115"/>
    </location>
</feature>
<evidence type="ECO:0000256" key="1">
    <source>
        <dbReference type="SAM" id="Coils"/>
    </source>
</evidence>
<dbReference type="AlphaFoldDB" id="A0A1D1VW82"/>
<dbReference type="Proteomes" id="UP000186922">
    <property type="component" value="Unassembled WGS sequence"/>
</dbReference>